<dbReference type="Pfam" id="PF01189">
    <property type="entry name" value="Methyltr_RsmB-F"/>
    <property type="match status" value="1"/>
</dbReference>
<proteinExistence type="inferred from homology"/>
<dbReference type="InterPro" id="IPR049560">
    <property type="entry name" value="MeTrfase_RsmB-F_NOP2_cat"/>
</dbReference>
<evidence type="ECO:0000256" key="1">
    <source>
        <dbReference type="ARBA" id="ARBA00022603"/>
    </source>
</evidence>
<accession>A0AAW0J9A4</accession>
<keyword evidence="8" id="KW-1185">Reference proteome</keyword>
<dbReference type="InterPro" id="IPR001678">
    <property type="entry name" value="MeTrfase_RsmB-F_NOP2_dom"/>
</dbReference>
<keyword evidence="1 5" id="KW-0489">Methyltransferase</keyword>
<evidence type="ECO:0000313" key="8">
    <source>
        <dbReference type="Proteomes" id="UP001488838"/>
    </source>
</evidence>
<dbReference type="SUPFAM" id="SSF53335">
    <property type="entry name" value="S-adenosyl-L-methionine-dependent methyltransferases"/>
    <property type="match status" value="1"/>
</dbReference>
<evidence type="ECO:0000256" key="3">
    <source>
        <dbReference type="ARBA" id="ARBA00022691"/>
    </source>
</evidence>
<dbReference type="InterPro" id="IPR023267">
    <property type="entry name" value="RCMT"/>
</dbReference>
<reference evidence="7 8" key="1">
    <citation type="journal article" date="2023" name="bioRxiv">
        <title>Conserved and derived expression patterns and positive selection on dental genes reveal complex evolutionary context of ever-growing rodent molars.</title>
        <authorList>
            <person name="Calamari Z.T."/>
            <person name="Song A."/>
            <person name="Cohen E."/>
            <person name="Akter M."/>
            <person name="Roy R.D."/>
            <person name="Hallikas O."/>
            <person name="Christensen M.M."/>
            <person name="Li P."/>
            <person name="Marangoni P."/>
            <person name="Jernvall J."/>
            <person name="Klein O.D."/>
        </authorList>
    </citation>
    <scope>NUCLEOTIDE SEQUENCE [LARGE SCALE GENOMIC DNA]</scope>
    <source>
        <strain evidence="7">V071</strain>
    </source>
</reference>
<sequence length="248" mass="28183">MLTRLKAKSDGKLAKQLCRVVLDQFDKQYSKELGDSWSTVRDVLVSPSLWQYAVLFNRFNYPLELEKDLHLRGYHTILPGSLSYYPKSMKCYLSRSPDRMPSERHQAGSLKKYYLLNAASLLPVLALEPSDGETVLDLCAAPGGKSVALLQCASPGYLLCNEYDSLRVRWLRQTLESFIPQPLINVIKVSELDGREMGDAQPETFDKVLVDAPCSNDRSWLFSADPQKAAYRMHQRNNLPVLQVELLR</sequence>
<dbReference type="InterPro" id="IPR029063">
    <property type="entry name" value="SAM-dependent_MTases_sf"/>
</dbReference>
<protein>
    <recommendedName>
        <fullName evidence="6">SAM-dependent MTase RsmB/NOP-type domain-containing protein</fullName>
    </recommendedName>
</protein>
<dbReference type="GO" id="GO:0003723">
    <property type="term" value="F:RNA binding"/>
    <property type="evidence" value="ECO:0007669"/>
    <property type="project" value="UniProtKB-UniRule"/>
</dbReference>
<keyword evidence="4 5" id="KW-0694">RNA-binding</keyword>
<dbReference type="AlphaFoldDB" id="A0AAW0J9A4"/>
<comment type="similarity">
    <text evidence="5">Belongs to the class I-like SAM-binding methyltransferase superfamily. RsmB/NOP family.</text>
</comment>
<gene>
    <name evidence="7" type="ORF">U0070_007692</name>
</gene>
<dbReference type="PRINTS" id="PR02008">
    <property type="entry name" value="RCMTFAMILY"/>
</dbReference>
<name>A0AAW0J9A4_MYOGA</name>
<dbReference type="Gene3D" id="3.40.50.150">
    <property type="entry name" value="Vaccinia Virus protein VP39"/>
    <property type="match status" value="1"/>
</dbReference>
<evidence type="ECO:0000256" key="4">
    <source>
        <dbReference type="ARBA" id="ARBA00022884"/>
    </source>
</evidence>
<dbReference type="PANTHER" id="PTHR22808:SF8">
    <property type="entry name" value="TRNA (CYTOSINE(34)-C(5))-METHYLTRANSFERASE, MITOCHONDRIAL"/>
    <property type="match status" value="1"/>
</dbReference>
<comment type="caution">
    <text evidence="5">Lacks conserved residue(s) required for the propagation of feature annotation.</text>
</comment>
<evidence type="ECO:0000256" key="5">
    <source>
        <dbReference type="PROSITE-ProRule" id="PRU01023"/>
    </source>
</evidence>
<dbReference type="Gene3D" id="6.20.240.40">
    <property type="match status" value="1"/>
</dbReference>
<dbReference type="EMBL" id="JBBHLL010000053">
    <property type="protein sequence ID" value="KAK7823350.1"/>
    <property type="molecule type" value="Genomic_DNA"/>
</dbReference>
<keyword evidence="3 5" id="KW-0949">S-adenosyl-L-methionine</keyword>
<evidence type="ECO:0000256" key="2">
    <source>
        <dbReference type="ARBA" id="ARBA00022679"/>
    </source>
</evidence>
<evidence type="ECO:0000259" key="6">
    <source>
        <dbReference type="PROSITE" id="PS51686"/>
    </source>
</evidence>
<feature type="binding site" evidence="5">
    <location>
        <begin position="139"/>
        <end position="145"/>
    </location>
    <ligand>
        <name>S-adenosyl-L-methionine</name>
        <dbReference type="ChEBI" id="CHEBI:59789"/>
    </ligand>
</feature>
<feature type="binding site" evidence="5">
    <location>
        <position position="193"/>
    </location>
    <ligand>
        <name>S-adenosyl-L-methionine</name>
        <dbReference type="ChEBI" id="CHEBI:59789"/>
    </ligand>
</feature>
<dbReference type="GO" id="GO:0008173">
    <property type="term" value="F:RNA methyltransferase activity"/>
    <property type="evidence" value="ECO:0007669"/>
    <property type="project" value="InterPro"/>
</dbReference>
<dbReference type="CDD" id="cd02440">
    <property type="entry name" value="AdoMet_MTases"/>
    <property type="match status" value="1"/>
</dbReference>
<dbReference type="GO" id="GO:0031167">
    <property type="term" value="P:rRNA methylation"/>
    <property type="evidence" value="ECO:0007669"/>
    <property type="project" value="TreeGrafter"/>
</dbReference>
<dbReference type="PROSITE" id="PS51686">
    <property type="entry name" value="SAM_MT_RSMB_NOP"/>
    <property type="match status" value="1"/>
</dbReference>
<dbReference type="PANTHER" id="PTHR22808">
    <property type="entry name" value="NCL1 YEAST -RELATED NOL1/NOP2/FMU SUN DOMAIN-CONTAINING"/>
    <property type="match status" value="1"/>
</dbReference>
<feature type="binding site" evidence="5">
    <location>
        <position position="162"/>
    </location>
    <ligand>
        <name>S-adenosyl-L-methionine</name>
        <dbReference type="ChEBI" id="CHEBI:59789"/>
    </ligand>
</feature>
<dbReference type="GO" id="GO:0005762">
    <property type="term" value="C:mitochondrial large ribosomal subunit"/>
    <property type="evidence" value="ECO:0007669"/>
    <property type="project" value="TreeGrafter"/>
</dbReference>
<feature type="domain" description="SAM-dependent MTase RsmB/NOP-type" evidence="6">
    <location>
        <begin position="44"/>
        <end position="248"/>
    </location>
</feature>
<organism evidence="7 8">
    <name type="scientific">Myodes glareolus</name>
    <name type="common">Bank vole</name>
    <name type="synonym">Clethrionomys glareolus</name>
    <dbReference type="NCBI Taxonomy" id="447135"/>
    <lineage>
        <taxon>Eukaryota</taxon>
        <taxon>Metazoa</taxon>
        <taxon>Chordata</taxon>
        <taxon>Craniata</taxon>
        <taxon>Vertebrata</taxon>
        <taxon>Euteleostomi</taxon>
        <taxon>Mammalia</taxon>
        <taxon>Eutheria</taxon>
        <taxon>Euarchontoglires</taxon>
        <taxon>Glires</taxon>
        <taxon>Rodentia</taxon>
        <taxon>Myomorpha</taxon>
        <taxon>Muroidea</taxon>
        <taxon>Cricetidae</taxon>
        <taxon>Arvicolinae</taxon>
        <taxon>Myodes</taxon>
    </lineage>
</organism>
<comment type="caution">
    <text evidence="7">The sequence shown here is derived from an EMBL/GenBank/DDBJ whole genome shotgun (WGS) entry which is preliminary data.</text>
</comment>
<evidence type="ECO:0000313" key="7">
    <source>
        <dbReference type="EMBL" id="KAK7823350.1"/>
    </source>
</evidence>
<keyword evidence="2 5" id="KW-0808">Transferase</keyword>
<feature type="binding site" evidence="5">
    <location>
        <position position="211"/>
    </location>
    <ligand>
        <name>S-adenosyl-L-methionine</name>
        <dbReference type="ChEBI" id="CHEBI:59789"/>
    </ligand>
</feature>
<dbReference type="Proteomes" id="UP001488838">
    <property type="component" value="Unassembled WGS sequence"/>
</dbReference>